<proteinExistence type="predicted"/>
<dbReference type="Proteomes" id="UP001139486">
    <property type="component" value="Unassembled WGS sequence"/>
</dbReference>
<accession>A0A9X2HWJ0</accession>
<sequence>MEISTETRRRAYTTWLRTGHWPTIRSVDGVELKFNPWHDPDDGRFTFGPGGLAGARGTRFTPDAKRRPAPYATRVIREITSRSAVANQSRGPVGEPPMAGRGSNSRAFEDPMTLEHVFPGLRGTPGGTILAAANNLLDITGPADAAAGAILDNHIRNVIAEIKTIDPR</sequence>
<gene>
    <name evidence="2" type="ORF">M9979_04265</name>
</gene>
<evidence type="ECO:0000256" key="1">
    <source>
        <dbReference type="SAM" id="MobiDB-lite"/>
    </source>
</evidence>
<dbReference type="AlphaFoldDB" id="A0A9X2HWJ0"/>
<keyword evidence="3" id="KW-1185">Reference proteome</keyword>
<comment type="caution">
    <text evidence="2">The sequence shown here is derived from an EMBL/GenBank/DDBJ whole genome shotgun (WGS) entry which is preliminary data.</text>
</comment>
<organism evidence="2 3">
    <name type="scientific">Sphingomonas liriopis</name>
    <dbReference type="NCBI Taxonomy" id="2949094"/>
    <lineage>
        <taxon>Bacteria</taxon>
        <taxon>Pseudomonadati</taxon>
        <taxon>Pseudomonadota</taxon>
        <taxon>Alphaproteobacteria</taxon>
        <taxon>Sphingomonadales</taxon>
        <taxon>Sphingomonadaceae</taxon>
        <taxon>Sphingomonas</taxon>
    </lineage>
</organism>
<protein>
    <submittedName>
        <fullName evidence="2">Uncharacterized protein</fullName>
    </submittedName>
</protein>
<name>A0A9X2HWJ0_9SPHN</name>
<evidence type="ECO:0000313" key="3">
    <source>
        <dbReference type="Proteomes" id="UP001139486"/>
    </source>
</evidence>
<dbReference type="EMBL" id="JAMLDY010000004">
    <property type="protein sequence ID" value="MCP3734090.1"/>
    <property type="molecule type" value="Genomic_DNA"/>
</dbReference>
<feature type="region of interest" description="Disordered" evidence="1">
    <location>
        <begin position="84"/>
        <end position="103"/>
    </location>
</feature>
<dbReference type="RefSeq" id="WP_254288096.1">
    <property type="nucleotide sequence ID" value="NZ_JAMLDY010000004.1"/>
</dbReference>
<reference evidence="2" key="1">
    <citation type="submission" date="2022-05" db="EMBL/GenBank/DDBJ databases">
        <title>Sphingomonas sp. strain RP10 Genome sequencing and assembly.</title>
        <authorList>
            <person name="Kim I."/>
        </authorList>
    </citation>
    <scope>NUCLEOTIDE SEQUENCE</scope>
    <source>
        <strain evidence="2">RP10</strain>
    </source>
</reference>
<evidence type="ECO:0000313" key="2">
    <source>
        <dbReference type="EMBL" id="MCP3734090.1"/>
    </source>
</evidence>